<proteinExistence type="inferred from homology"/>
<dbReference type="InterPro" id="IPR056578">
    <property type="entry name" value="UBA_N4BP1_C"/>
</dbReference>
<comment type="caution">
    <text evidence="6">The sequence shown here is derived from an EMBL/GenBank/DDBJ whole genome shotgun (WGS) entry which is preliminary data.</text>
</comment>
<evidence type="ECO:0000313" key="6">
    <source>
        <dbReference type="EMBL" id="KAL3859898.1"/>
    </source>
</evidence>
<evidence type="ECO:0000256" key="2">
    <source>
        <dbReference type="SAM" id="MobiDB-lite"/>
    </source>
</evidence>
<dbReference type="Pfam" id="PF23050">
    <property type="entry name" value="KH_N4BP1_1st"/>
    <property type="match status" value="1"/>
</dbReference>
<dbReference type="InterPro" id="IPR021869">
    <property type="entry name" value="RNase_Zc3h12_NYN"/>
</dbReference>
<dbReference type="AlphaFoldDB" id="A0ABD3VGM2"/>
<dbReference type="Pfam" id="PF11977">
    <property type="entry name" value="RNase_Zc3h12a"/>
    <property type="match status" value="1"/>
</dbReference>
<feature type="compositionally biased region" description="Polar residues" evidence="2">
    <location>
        <begin position="836"/>
        <end position="850"/>
    </location>
</feature>
<evidence type="ECO:0000259" key="5">
    <source>
        <dbReference type="Pfam" id="PF23054"/>
    </source>
</evidence>
<dbReference type="Proteomes" id="UP001634394">
    <property type="component" value="Unassembled WGS sequence"/>
</dbReference>
<dbReference type="Pfam" id="PF23054">
    <property type="entry name" value="UBA_N4BP1_C"/>
    <property type="match status" value="1"/>
</dbReference>
<dbReference type="PANTHER" id="PTHR12876:SF35">
    <property type="entry name" value="LD08718P-RELATED"/>
    <property type="match status" value="1"/>
</dbReference>
<feature type="domain" description="N4BP1 C-terminal UBA" evidence="5">
    <location>
        <begin position="874"/>
        <end position="919"/>
    </location>
</feature>
<comment type="similarity">
    <text evidence="1">Belongs to the N4BP1 family.</text>
</comment>
<protein>
    <recommendedName>
        <fullName evidence="8">RNase NYN domain-containing protein</fullName>
    </recommendedName>
</protein>
<evidence type="ECO:0000259" key="3">
    <source>
        <dbReference type="Pfam" id="PF11977"/>
    </source>
</evidence>
<dbReference type="CDD" id="cd18719">
    <property type="entry name" value="PIN_Zc3h12a-N4BP1-like"/>
    <property type="match status" value="1"/>
</dbReference>
<evidence type="ECO:0008006" key="8">
    <source>
        <dbReference type="Google" id="ProtNLM"/>
    </source>
</evidence>
<gene>
    <name evidence="6" type="ORF">ACJMK2_010082</name>
</gene>
<feature type="region of interest" description="Disordered" evidence="2">
    <location>
        <begin position="365"/>
        <end position="387"/>
    </location>
</feature>
<dbReference type="PANTHER" id="PTHR12876">
    <property type="entry name" value="N4BP1-RELATED"/>
    <property type="match status" value="1"/>
</dbReference>
<feature type="compositionally biased region" description="Basic and acidic residues" evidence="2">
    <location>
        <begin position="451"/>
        <end position="463"/>
    </location>
</feature>
<name>A0ABD3VGM2_SINWO</name>
<sequence length="925" mass="104967">MSANDSDVQILQIIDEFIVDVDKVKLIKRYQSKIERMYNVRVSVEDKTVEEGTKQWITVEGECGDRKDAKEYILAICSPNESHKIEFPPFIGLFTDEKLEEVEKQTNAFIVPSDSKQSNFAVCGSDLAVTLALSMMEEMFNKHEDDVEEDGQIDNKSGHLGLSPEGLSSKASERLSMKLERALSEHSDGTINVNDYSHAPESIKRVLVQCLHENFVEDDIDEDQLFADGVENDNEDTVLQKAKSGHISIFHDNKLPTLESKVVDKMEIDQPAVGSISEKLTNTLISNPPPSPLVRKQHEYLKNLGVSVGYKQAEIEDALKFVDEKTRPSDFLDLLNKIKEKTETEMETSPSVSVDKLDKREEKPLASGLNQNIQPPPSPLSSPFKRELPGNYKERLLRDFLQEDPNCSREELIRRNAERQKLLQRNFVQIQQQQNKPEKPKKKGKPKKRKDSTFGEKRTRVDSLEQPSRQEQAQEGNGKFPIYGIQSDKEASGIIDLCNSFEGDSQEETCVMEAWRPDNFVMPQASGLAAIKDNDLKYFQPTQQTSDGQSANKFPPSYLASQTQMWGKAPREASPTKGAYSAPVAKQRKYQPKKEDELRYIVIDGSNVAMSHGNGKVFSCRGIEICVNYFQKRGHKVMAFVPRWRTYRPTTENPIKDQEVLQKLQEDGSLVYTPSRRIGTRLIASYDDRFILELAEHEDGIIVSNDLYRDLMFEKASWKRIIEERLLLYSFAGDLFMPPADPLGRCGPSLDEFLKKPMHTRIPLGYMNRGGNQHSPRKYDMPPPGYQNLPPPGYNPFHGTFYHVENFPPLGTNIVQQNFNAAKCQMNHINRGGGTQKNQGQKHNQRSYDTTDGPAKGKNSRPRYNSGSSGKSSRSQEVTEKLYRELKQIFPEPAQEDKIKSVLSNHSDVYDISKLAAYCTNAIFE</sequence>
<dbReference type="InterPro" id="IPR056629">
    <property type="entry name" value="KH_N4BP1_1st"/>
</dbReference>
<feature type="compositionally biased region" description="Polar residues" evidence="2">
    <location>
        <begin position="465"/>
        <end position="475"/>
    </location>
</feature>
<accession>A0ABD3VGM2</accession>
<evidence type="ECO:0000256" key="1">
    <source>
        <dbReference type="ARBA" id="ARBA00038274"/>
    </source>
</evidence>
<dbReference type="InterPro" id="IPR051101">
    <property type="entry name" value="ZC3H12/N4BP1_RNase_Reg"/>
</dbReference>
<keyword evidence="7" id="KW-1185">Reference proteome</keyword>
<feature type="compositionally biased region" description="Basic residues" evidence="2">
    <location>
        <begin position="439"/>
        <end position="450"/>
    </location>
</feature>
<dbReference type="EMBL" id="JBJQND010000012">
    <property type="protein sequence ID" value="KAL3859898.1"/>
    <property type="molecule type" value="Genomic_DNA"/>
</dbReference>
<feature type="domain" description="N4BP1 first type I KH-domain" evidence="4">
    <location>
        <begin position="15"/>
        <end position="78"/>
    </location>
</feature>
<feature type="compositionally biased region" description="Low complexity" evidence="2">
    <location>
        <begin position="866"/>
        <end position="875"/>
    </location>
</feature>
<reference evidence="6 7" key="1">
    <citation type="submission" date="2024-11" db="EMBL/GenBank/DDBJ databases">
        <title>Chromosome-level genome assembly of the freshwater bivalve Anodonta woodiana.</title>
        <authorList>
            <person name="Chen X."/>
        </authorList>
    </citation>
    <scope>NUCLEOTIDE SEQUENCE [LARGE SCALE GENOMIC DNA]</scope>
    <source>
        <strain evidence="6">MN2024</strain>
        <tissue evidence="6">Gills</tissue>
    </source>
</reference>
<evidence type="ECO:0000313" key="7">
    <source>
        <dbReference type="Proteomes" id="UP001634394"/>
    </source>
</evidence>
<dbReference type="Gene3D" id="3.40.50.11980">
    <property type="match status" value="1"/>
</dbReference>
<feature type="region of interest" description="Disordered" evidence="2">
    <location>
        <begin position="144"/>
        <end position="167"/>
    </location>
</feature>
<dbReference type="FunFam" id="3.40.50.11980:FF:000001">
    <property type="entry name" value="ZC3H12A isoform 1"/>
    <property type="match status" value="1"/>
</dbReference>
<feature type="domain" description="RNase NYN" evidence="3">
    <location>
        <begin position="598"/>
        <end position="752"/>
    </location>
</feature>
<dbReference type="CDD" id="cd09032">
    <property type="entry name" value="KH-I_N4BP1_like_rpt1"/>
    <property type="match status" value="1"/>
</dbReference>
<organism evidence="6 7">
    <name type="scientific">Sinanodonta woodiana</name>
    <name type="common">Chinese pond mussel</name>
    <name type="synonym">Anodonta woodiana</name>
    <dbReference type="NCBI Taxonomy" id="1069815"/>
    <lineage>
        <taxon>Eukaryota</taxon>
        <taxon>Metazoa</taxon>
        <taxon>Spiralia</taxon>
        <taxon>Lophotrochozoa</taxon>
        <taxon>Mollusca</taxon>
        <taxon>Bivalvia</taxon>
        <taxon>Autobranchia</taxon>
        <taxon>Heteroconchia</taxon>
        <taxon>Palaeoheterodonta</taxon>
        <taxon>Unionida</taxon>
        <taxon>Unionoidea</taxon>
        <taxon>Unionidae</taxon>
        <taxon>Unioninae</taxon>
        <taxon>Sinanodonta</taxon>
    </lineage>
</organism>
<evidence type="ECO:0000259" key="4">
    <source>
        <dbReference type="Pfam" id="PF23050"/>
    </source>
</evidence>
<feature type="region of interest" description="Disordered" evidence="2">
    <location>
        <begin position="428"/>
        <end position="484"/>
    </location>
</feature>
<feature type="region of interest" description="Disordered" evidence="2">
    <location>
        <begin position="828"/>
        <end position="879"/>
    </location>
</feature>